<keyword evidence="3" id="KW-1185">Reference proteome</keyword>
<dbReference type="Proteomes" id="UP001479290">
    <property type="component" value="Unassembled WGS sequence"/>
</dbReference>
<evidence type="ECO:0000313" key="3">
    <source>
        <dbReference type="Proteomes" id="UP001479290"/>
    </source>
</evidence>
<organism evidence="2 3">
    <name type="scientific">Culter alburnus</name>
    <name type="common">Topmouth culter</name>
    <dbReference type="NCBI Taxonomy" id="194366"/>
    <lineage>
        <taxon>Eukaryota</taxon>
        <taxon>Metazoa</taxon>
        <taxon>Chordata</taxon>
        <taxon>Craniata</taxon>
        <taxon>Vertebrata</taxon>
        <taxon>Euteleostomi</taxon>
        <taxon>Actinopterygii</taxon>
        <taxon>Neopterygii</taxon>
        <taxon>Teleostei</taxon>
        <taxon>Ostariophysi</taxon>
        <taxon>Cypriniformes</taxon>
        <taxon>Xenocyprididae</taxon>
        <taxon>Xenocypridinae</taxon>
        <taxon>Culter</taxon>
    </lineage>
</organism>
<dbReference type="EMBL" id="JAWDJR010000019">
    <property type="protein sequence ID" value="KAK9957299.1"/>
    <property type="molecule type" value="Genomic_DNA"/>
</dbReference>
<reference evidence="2 3" key="1">
    <citation type="submission" date="2024-05" db="EMBL/GenBank/DDBJ databases">
        <title>A high-quality chromosomal-level genome assembly of Topmouth culter (Culter alburnus).</title>
        <authorList>
            <person name="Zhao H."/>
        </authorList>
    </citation>
    <scope>NUCLEOTIDE SEQUENCE [LARGE SCALE GENOMIC DNA]</scope>
    <source>
        <strain evidence="2">CATC2023</strain>
        <tissue evidence="2">Muscle</tissue>
    </source>
</reference>
<protein>
    <submittedName>
        <fullName evidence="2">Uncharacterized protein</fullName>
    </submittedName>
</protein>
<accession>A0AAW1ZAA2</accession>
<evidence type="ECO:0000313" key="2">
    <source>
        <dbReference type="EMBL" id="KAK9957299.1"/>
    </source>
</evidence>
<comment type="caution">
    <text evidence="2">The sequence shown here is derived from an EMBL/GenBank/DDBJ whole genome shotgun (WGS) entry which is preliminary data.</text>
</comment>
<dbReference type="AlphaFoldDB" id="A0AAW1ZAA2"/>
<feature type="region of interest" description="Disordered" evidence="1">
    <location>
        <begin position="74"/>
        <end position="97"/>
    </location>
</feature>
<gene>
    <name evidence="2" type="ORF">ABG768_011559</name>
</gene>
<name>A0AAW1ZAA2_CULAL</name>
<evidence type="ECO:0000256" key="1">
    <source>
        <dbReference type="SAM" id="MobiDB-lite"/>
    </source>
</evidence>
<proteinExistence type="predicted"/>
<sequence>MGPLREIGIDSGLASGLDGRWQRQGRMKRMNGNPMLQLTGLRMLGHHRPLVTYANIGEQQNMLVQELERGERKKGTILHRHPSPTLSLHPWHWKKKG</sequence>